<dbReference type="AlphaFoldDB" id="A0A2J6SAP8"/>
<gene>
    <name evidence="2" type="ORF">L207DRAFT_576585</name>
</gene>
<sequence length="369" mass="41222">MAQNLLETVTPDNPFDFPGFIQIRFRDSSILNPAEHPANDHDRRSIAHILEGIDRVSVQGILVRTILTHVNDDFSKHAAAVCRTFNTQPAVDTTHALWVQEATSGPAVDAIDTVKGKLERIPPAALRSLLLEGVLLYSDAAAATLAASNSISPALSTALSEIEEAYQSCLKMLQTTRRLVACQCAPEQAKEEFLESCCETKSQITARKEQLHVTIRTIGRAAELTPAWETRRDALRASDKLYWKCKSWNVFLRDGEEGTDEVRSHFIDSIGALAENMGPIERQRYLDEGFNFKILESLEGKMYEALKEVKRAADNLRANLAQRNTKDTKMGEKHMSDVAGIRKAETKRLKRRRVKDRKALEKALGNLGL</sequence>
<proteinExistence type="predicted"/>
<evidence type="ECO:0000313" key="3">
    <source>
        <dbReference type="Proteomes" id="UP000235786"/>
    </source>
</evidence>
<reference evidence="2 3" key="1">
    <citation type="submission" date="2016-04" db="EMBL/GenBank/DDBJ databases">
        <title>A degradative enzymes factory behind the ericoid mycorrhizal symbiosis.</title>
        <authorList>
            <consortium name="DOE Joint Genome Institute"/>
            <person name="Martino E."/>
            <person name="Morin E."/>
            <person name="Grelet G."/>
            <person name="Kuo A."/>
            <person name="Kohler A."/>
            <person name="Daghino S."/>
            <person name="Barry K."/>
            <person name="Choi C."/>
            <person name="Cichocki N."/>
            <person name="Clum A."/>
            <person name="Copeland A."/>
            <person name="Hainaut M."/>
            <person name="Haridas S."/>
            <person name="Labutti K."/>
            <person name="Lindquist E."/>
            <person name="Lipzen A."/>
            <person name="Khouja H.-R."/>
            <person name="Murat C."/>
            <person name="Ohm R."/>
            <person name="Olson A."/>
            <person name="Spatafora J."/>
            <person name="Veneault-Fourrey C."/>
            <person name="Henrissat B."/>
            <person name="Grigoriev I."/>
            <person name="Martin F."/>
            <person name="Perotto S."/>
        </authorList>
    </citation>
    <scope>NUCLEOTIDE SEQUENCE [LARGE SCALE GENOMIC DNA]</scope>
    <source>
        <strain evidence="2 3">F</strain>
    </source>
</reference>
<name>A0A2J6SAP8_HYAVF</name>
<dbReference type="EMBL" id="KZ613938">
    <property type="protein sequence ID" value="PMD47825.1"/>
    <property type="molecule type" value="Genomic_DNA"/>
</dbReference>
<keyword evidence="1" id="KW-0175">Coiled coil</keyword>
<organism evidence="2 3">
    <name type="scientific">Hyaloscypha variabilis (strain UAMH 11265 / GT02V1 / F)</name>
    <name type="common">Meliniomyces variabilis</name>
    <dbReference type="NCBI Taxonomy" id="1149755"/>
    <lineage>
        <taxon>Eukaryota</taxon>
        <taxon>Fungi</taxon>
        <taxon>Dikarya</taxon>
        <taxon>Ascomycota</taxon>
        <taxon>Pezizomycotina</taxon>
        <taxon>Leotiomycetes</taxon>
        <taxon>Helotiales</taxon>
        <taxon>Hyaloscyphaceae</taxon>
        <taxon>Hyaloscypha</taxon>
        <taxon>Hyaloscypha variabilis</taxon>
    </lineage>
</organism>
<protein>
    <submittedName>
        <fullName evidence="2">Uncharacterized protein</fullName>
    </submittedName>
</protein>
<dbReference type="Proteomes" id="UP000235786">
    <property type="component" value="Unassembled WGS sequence"/>
</dbReference>
<feature type="coiled-coil region" evidence="1">
    <location>
        <begin position="295"/>
        <end position="326"/>
    </location>
</feature>
<dbReference type="OrthoDB" id="3533756at2759"/>
<evidence type="ECO:0000313" key="2">
    <source>
        <dbReference type="EMBL" id="PMD47825.1"/>
    </source>
</evidence>
<keyword evidence="3" id="KW-1185">Reference proteome</keyword>
<accession>A0A2J6SAP8</accession>
<evidence type="ECO:0000256" key="1">
    <source>
        <dbReference type="SAM" id="Coils"/>
    </source>
</evidence>